<feature type="non-terminal residue" evidence="1">
    <location>
        <position position="112"/>
    </location>
</feature>
<accession>A0ABW4IVX6</accession>
<proteinExistence type="predicted"/>
<name>A0ABW4IVX6_9ACTN</name>
<dbReference type="Proteomes" id="UP001597261">
    <property type="component" value="Unassembled WGS sequence"/>
</dbReference>
<dbReference type="EMBL" id="JBHUDX010000079">
    <property type="protein sequence ID" value="MFD1661545.1"/>
    <property type="molecule type" value="Genomic_DNA"/>
</dbReference>
<comment type="caution">
    <text evidence="1">The sequence shown here is derived from an EMBL/GenBank/DDBJ whole genome shotgun (WGS) entry which is preliminary data.</text>
</comment>
<reference evidence="2" key="1">
    <citation type="journal article" date="2019" name="Int. J. Syst. Evol. Microbiol.">
        <title>The Global Catalogue of Microorganisms (GCM) 10K type strain sequencing project: providing services to taxonomists for standard genome sequencing and annotation.</title>
        <authorList>
            <consortium name="The Broad Institute Genomics Platform"/>
            <consortium name="The Broad Institute Genome Sequencing Center for Infectious Disease"/>
            <person name="Wu L."/>
            <person name="Ma J."/>
        </authorList>
    </citation>
    <scope>NUCLEOTIDE SEQUENCE [LARGE SCALE GENOMIC DNA]</scope>
    <source>
        <strain evidence="2">CGMCC 1.12470</strain>
    </source>
</reference>
<keyword evidence="2" id="KW-1185">Reference proteome</keyword>
<evidence type="ECO:0000313" key="2">
    <source>
        <dbReference type="Proteomes" id="UP001597261"/>
    </source>
</evidence>
<sequence length="112" mass="11211">MTASAYPPEGTLALLHTSPLHIPVFEALRDDAHPGLGLRHLVAEELLDRAREQGPAAVAGDVRRLLGEAAAAGAGAVLCTCSTIGAVAERTAVAVPVSRAGRPMAAAAVAAG</sequence>
<protein>
    <submittedName>
        <fullName evidence="1">Arylsulfatase</fullName>
    </submittedName>
</protein>
<evidence type="ECO:0000313" key="1">
    <source>
        <dbReference type="EMBL" id="MFD1661545.1"/>
    </source>
</evidence>
<gene>
    <name evidence="1" type="ORF">ACFSL4_25905</name>
</gene>
<organism evidence="1 2">
    <name type="scientific">Streptomyces caeni</name>
    <dbReference type="NCBI Taxonomy" id="2307231"/>
    <lineage>
        <taxon>Bacteria</taxon>
        <taxon>Bacillati</taxon>
        <taxon>Actinomycetota</taxon>
        <taxon>Actinomycetes</taxon>
        <taxon>Kitasatosporales</taxon>
        <taxon>Streptomycetaceae</taxon>
        <taxon>Streptomyces</taxon>
    </lineage>
</organism>